<dbReference type="Pfam" id="PF12838">
    <property type="entry name" value="Fer4_7"/>
    <property type="match status" value="1"/>
</dbReference>
<accession>X0TF35</accession>
<dbReference type="EMBL" id="BARS01015048">
    <property type="protein sequence ID" value="GAF86777.1"/>
    <property type="molecule type" value="Genomic_DNA"/>
</dbReference>
<dbReference type="Gene3D" id="3.30.70.20">
    <property type="match status" value="1"/>
</dbReference>
<name>X0TF35_9ZZZZ</name>
<comment type="caution">
    <text evidence="7">The sequence shown here is derived from an EMBL/GenBank/DDBJ whole genome shotgun (WGS) entry which is preliminary data.</text>
</comment>
<dbReference type="InterPro" id="IPR050157">
    <property type="entry name" value="PSI_iron-sulfur_center"/>
</dbReference>
<keyword evidence="2" id="KW-0479">Metal-binding</keyword>
<sequence length="288" mass="31309">MEVAQRGRTSLETSCTYPAVDGLVVQTHSLVVLEARKLVLGLLLSRCPNVPIIQDLAREHGITEPPFPTDTPDENCILCGHCVRTCHELVKAEVLNFSERGIERRVGPPFLEKTRLCIGCGACTIMCPTGAIEIVLEKAAVYEAKPLGPTSAIWVPSLQAMPLVPVIDTDACIRFRQNDLTEGQITDACEACQTVCEAGAINFDQQDEILELDVGTIIIATGFEMWDPAQLVQYSYGESPNIITAMEFERLSNAGGVTGGEILLADGRKPERVAIIHCVGSRDHNAHE</sequence>
<evidence type="ECO:0000256" key="1">
    <source>
        <dbReference type="ARBA" id="ARBA00022485"/>
    </source>
</evidence>
<evidence type="ECO:0000313" key="7">
    <source>
        <dbReference type="EMBL" id="GAF86777.1"/>
    </source>
</evidence>
<evidence type="ECO:0000259" key="6">
    <source>
        <dbReference type="PROSITE" id="PS51379"/>
    </source>
</evidence>
<evidence type="ECO:0000256" key="5">
    <source>
        <dbReference type="ARBA" id="ARBA00023014"/>
    </source>
</evidence>
<dbReference type="PANTHER" id="PTHR24960:SF79">
    <property type="entry name" value="PHOTOSYSTEM I IRON-SULFUR CENTER"/>
    <property type="match status" value="1"/>
</dbReference>
<reference evidence="7" key="1">
    <citation type="journal article" date="2014" name="Front. Microbiol.">
        <title>High frequency of phylogenetically diverse reductive dehalogenase-homologous genes in deep subseafloor sedimentary metagenomes.</title>
        <authorList>
            <person name="Kawai M."/>
            <person name="Futagami T."/>
            <person name="Toyoda A."/>
            <person name="Takaki Y."/>
            <person name="Nishi S."/>
            <person name="Hori S."/>
            <person name="Arai W."/>
            <person name="Tsubouchi T."/>
            <person name="Morono Y."/>
            <person name="Uchiyama I."/>
            <person name="Ito T."/>
            <person name="Fujiyama A."/>
            <person name="Inagaki F."/>
            <person name="Takami H."/>
        </authorList>
    </citation>
    <scope>NUCLEOTIDE SEQUENCE</scope>
    <source>
        <strain evidence="7">Expedition CK06-06</strain>
    </source>
</reference>
<dbReference type="Gene3D" id="3.10.20.740">
    <property type="match status" value="1"/>
</dbReference>
<dbReference type="GO" id="GO:0046872">
    <property type="term" value="F:metal ion binding"/>
    <property type="evidence" value="ECO:0007669"/>
    <property type="project" value="UniProtKB-KW"/>
</dbReference>
<dbReference type="AlphaFoldDB" id="X0TF35"/>
<organism evidence="7">
    <name type="scientific">marine sediment metagenome</name>
    <dbReference type="NCBI Taxonomy" id="412755"/>
    <lineage>
        <taxon>unclassified sequences</taxon>
        <taxon>metagenomes</taxon>
        <taxon>ecological metagenomes</taxon>
    </lineage>
</organism>
<keyword evidence="3" id="KW-0677">Repeat</keyword>
<dbReference type="PROSITE" id="PS51379">
    <property type="entry name" value="4FE4S_FER_2"/>
    <property type="match status" value="1"/>
</dbReference>
<dbReference type="InterPro" id="IPR017900">
    <property type="entry name" value="4Fe4S_Fe_S_CS"/>
</dbReference>
<gene>
    <name evidence="7" type="ORF">S01H1_24978</name>
</gene>
<protein>
    <recommendedName>
        <fullName evidence="6">4Fe-4S ferredoxin-type domain-containing protein</fullName>
    </recommendedName>
</protein>
<feature type="non-terminal residue" evidence="7">
    <location>
        <position position="288"/>
    </location>
</feature>
<dbReference type="SUPFAM" id="SSF54862">
    <property type="entry name" value="4Fe-4S ferredoxins"/>
    <property type="match status" value="2"/>
</dbReference>
<dbReference type="PROSITE" id="PS00198">
    <property type="entry name" value="4FE4S_FER_1"/>
    <property type="match status" value="1"/>
</dbReference>
<feature type="domain" description="4Fe-4S ferredoxin-type" evidence="6">
    <location>
        <begin position="107"/>
        <end position="137"/>
    </location>
</feature>
<evidence type="ECO:0000256" key="4">
    <source>
        <dbReference type="ARBA" id="ARBA00023004"/>
    </source>
</evidence>
<keyword evidence="1" id="KW-0004">4Fe-4S</keyword>
<evidence type="ECO:0000256" key="3">
    <source>
        <dbReference type="ARBA" id="ARBA00022737"/>
    </source>
</evidence>
<keyword evidence="4" id="KW-0408">Iron</keyword>
<dbReference type="InterPro" id="IPR017896">
    <property type="entry name" value="4Fe4S_Fe-S-bd"/>
</dbReference>
<proteinExistence type="predicted"/>
<dbReference type="FunFam" id="3.30.70.20:FF:000035">
    <property type="entry name" value="Iron hydrogenase 1"/>
    <property type="match status" value="1"/>
</dbReference>
<dbReference type="PANTHER" id="PTHR24960">
    <property type="entry name" value="PHOTOSYSTEM I IRON-SULFUR CENTER-RELATED"/>
    <property type="match status" value="1"/>
</dbReference>
<dbReference type="GO" id="GO:0051539">
    <property type="term" value="F:4 iron, 4 sulfur cluster binding"/>
    <property type="evidence" value="ECO:0007669"/>
    <property type="project" value="UniProtKB-KW"/>
</dbReference>
<evidence type="ECO:0000256" key="2">
    <source>
        <dbReference type="ARBA" id="ARBA00022723"/>
    </source>
</evidence>
<keyword evidence="5" id="KW-0411">Iron-sulfur</keyword>